<sequence>MRIPEDGHWVTLSQPPDEGVEATAISLRRKLLGEIFCSASSTVSRVVAVVFSVPHCVRDHFPCVNHLQMPLLVGSLVSPTLDAILGAEKLFRGSVGDLWRNTFGSDFHCNDSLNMEQADGNSEVETTPNIYYKIQRFLFSGNFSSCLFLPFQFTNHLRKEQSRVEETGDNDRSHVNMSSFRERTVYVTLLPVVQFLRSFSYVSFRFPNPSLTFFSSEREENEDTFRLTANMGEESFDDLLSLQEASTCLSRPADLVLIERCTAKRTYQKSTNFQSKDTCEHSMEKDNFIKTDTMLFRYGHDYCSICLDNYLNGDSLRVLPCLHFFHVACIDKWLLMDRACPLCKWDIDRGLLYSSWEDSWTCEDRMNNYSSAVATSSAIDLIEQEPEIKWGEWFRSLFSLASSV</sequence>
<reference evidence="10" key="1">
    <citation type="journal article" date="2022" name="Proc. Natl. Acad. Sci. U.S.A.">
        <title>Life cycle and functional genomics of the unicellular red alga Galdieria for elucidating algal and plant evolution and industrial use.</title>
        <authorList>
            <person name="Hirooka S."/>
            <person name="Itabashi T."/>
            <person name="Ichinose T.M."/>
            <person name="Onuma R."/>
            <person name="Fujiwara T."/>
            <person name="Yamashita S."/>
            <person name="Jong L.W."/>
            <person name="Tomita R."/>
            <person name="Iwane A.H."/>
            <person name="Miyagishima S.Y."/>
        </authorList>
    </citation>
    <scope>NUCLEOTIDE SEQUENCE</scope>
    <source>
        <strain evidence="10">NBRC 102759</strain>
    </source>
</reference>
<accession>A0A9C7PTW9</accession>
<keyword evidence="11" id="KW-1185">Reference proteome</keyword>
<dbReference type="GO" id="GO:0061630">
    <property type="term" value="F:ubiquitin protein ligase activity"/>
    <property type="evidence" value="ECO:0007669"/>
    <property type="project" value="UniProtKB-EC"/>
</dbReference>
<evidence type="ECO:0000256" key="1">
    <source>
        <dbReference type="ARBA" id="ARBA00000900"/>
    </source>
</evidence>
<keyword evidence="6" id="KW-0833">Ubl conjugation pathway</keyword>
<dbReference type="PROSITE" id="PS50089">
    <property type="entry name" value="ZF_RING_2"/>
    <property type="match status" value="1"/>
</dbReference>
<evidence type="ECO:0000313" key="10">
    <source>
        <dbReference type="EMBL" id="GJQ10394.1"/>
    </source>
</evidence>
<dbReference type="SUPFAM" id="SSF57850">
    <property type="entry name" value="RING/U-box"/>
    <property type="match status" value="1"/>
</dbReference>
<gene>
    <name evidence="10" type="ORF">GpartN1_g2185.t1</name>
</gene>
<dbReference type="PANTHER" id="PTHR22937:SF65">
    <property type="entry name" value="E3 UBIQUITIN-PROTEIN LIGASE ARK2C"/>
    <property type="match status" value="1"/>
</dbReference>
<keyword evidence="5 8" id="KW-0863">Zinc-finger</keyword>
<dbReference type="InterPro" id="IPR045191">
    <property type="entry name" value="MBR1/2-like"/>
</dbReference>
<dbReference type="EC" id="2.3.2.27" evidence="2"/>
<dbReference type="OrthoDB" id="5936at2759"/>
<evidence type="ECO:0000256" key="3">
    <source>
        <dbReference type="ARBA" id="ARBA00022679"/>
    </source>
</evidence>
<dbReference type="Pfam" id="PF13639">
    <property type="entry name" value="zf-RING_2"/>
    <property type="match status" value="1"/>
</dbReference>
<evidence type="ECO:0000256" key="5">
    <source>
        <dbReference type="ARBA" id="ARBA00022771"/>
    </source>
</evidence>
<evidence type="ECO:0000256" key="7">
    <source>
        <dbReference type="ARBA" id="ARBA00022833"/>
    </source>
</evidence>
<keyword evidence="7" id="KW-0862">Zinc</keyword>
<evidence type="ECO:0000256" key="2">
    <source>
        <dbReference type="ARBA" id="ARBA00012483"/>
    </source>
</evidence>
<evidence type="ECO:0000256" key="6">
    <source>
        <dbReference type="ARBA" id="ARBA00022786"/>
    </source>
</evidence>
<dbReference type="InterPro" id="IPR001841">
    <property type="entry name" value="Znf_RING"/>
</dbReference>
<feature type="domain" description="RING-type" evidence="9">
    <location>
        <begin position="303"/>
        <end position="344"/>
    </location>
</feature>
<evidence type="ECO:0000256" key="4">
    <source>
        <dbReference type="ARBA" id="ARBA00022723"/>
    </source>
</evidence>
<evidence type="ECO:0000256" key="8">
    <source>
        <dbReference type="PROSITE-ProRule" id="PRU00175"/>
    </source>
</evidence>
<reference evidence="10" key="2">
    <citation type="submission" date="2022-01" db="EMBL/GenBank/DDBJ databases">
        <authorList>
            <person name="Hirooka S."/>
            <person name="Miyagishima S.Y."/>
        </authorList>
    </citation>
    <scope>NUCLEOTIDE SEQUENCE</scope>
    <source>
        <strain evidence="10">NBRC 102759</strain>
    </source>
</reference>
<comment type="caution">
    <text evidence="10">The sequence shown here is derived from an EMBL/GenBank/DDBJ whole genome shotgun (WGS) entry which is preliminary data.</text>
</comment>
<evidence type="ECO:0000313" key="11">
    <source>
        <dbReference type="Proteomes" id="UP001061958"/>
    </source>
</evidence>
<proteinExistence type="predicted"/>
<dbReference type="EMBL" id="BQMJ01000015">
    <property type="protein sequence ID" value="GJQ10394.1"/>
    <property type="molecule type" value="Genomic_DNA"/>
</dbReference>
<evidence type="ECO:0000259" key="9">
    <source>
        <dbReference type="PROSITE" id="PS50089"/>
    </source>
</evidence>
<dbReference type="AlphaFoldDB" id="A0A9C7PTW9"/>
<organism evidence="10 11">
    <name type="scientific">Galdieria partita</name>
    <dbReference type="NCBI Taxonomy" id="83374"/>
    <lineage>
        <taxon>Eukaryota</taxon>
        <taxon>Rhodophyta</taxon>
        <taxon>Bangiophyceae</taxon>
        <taxon>Galdieriales</taxon>
        <taxon>Galdieriaceae</taxon>
        <taxon>Galdieria</taxon>
    </lineage>
</organism>
<keyword evidence="3" id="KW-0808">Transferase</keyword>
<dbReference type="GO" id="GO:0008270">
    <property type="term" value="F:zinc ion binding"/>
    <property type="evidence" value="ECO:0007669"/>
    <property type="project" value="UniProtKB-KW"/>
</dbReference>
<dbReference type="PANTHER" id="PTHR22937">
    <property type="entry name" value="E3 UBIQUITIN-PROTEIN LIGASE RNF165"/>
    <property type="match status" value="1"/>
</dbReference>
<dbReference type="InterPro" id="IPR013083">
    <property type="entry name" value="Znf_RING/FYVE/PHD"/>
</dbReference>
<dbReference type="Gene3D" id="3.30.40.10">
    <property type="entry name" value="Zinc/RING finger domain, C3HC4 (zinc finger)"/>
    <property type="match status" value="1"/>
</dbReference>
<dbReference type="SMART" id="SM00184">
    <property type="entry name" value="RING"/>
    <property type="match status" value="1"/>
</dbReference>
<name>A0A9C7PTW9_9RHOD</name>
<keyword evidence="4" id="KW-0479">Metal-binding</keyword>
<dbReference type="Proteomes" id="UP001061958">
    <property type="component" value="Unassembled WGS sequence"/>
</dbReference>
<protein>
    <recommendedName>
        <fullName evidence="2">RING-type E3 ubiquitin transferase</fullName>
        <ecNumber evidence="2">2.3.2.27</ecNumber>
    </recommendedName>
</protein>
<dbReference type="SMART" id="SM00744">
    <property type="entry name" value="RINGv"/>
    <property type="match status" value="1"/>
</dbReference>
<dbReference type="InterPro" id="IPR011016">
    <property type="entry name" value="Znf_RING-CH"/>
</dbReference>
<comment type="catalytic activity">
    <reaction evidence="1">
        <text>S-ubiquitinyl-[E2 ubiquitin-conjugating enzyme]-L-cysteine + [acceptor protein]-L-lysine = [E2 ubiquitin-conjugating enzyme]-L-cysteine + N(6)-ubiquitinyl-[acceptor protein]-L-lysine.</text>
        <dbReference type="EC" id="2.3.2.27"/>
    </reaction>
</comment>